<protein>
    <recommendedName>
        <fullName evidence="1">BBH37-like helical domain-containing protein</fullName>
    </recommendedName>
</protein>
<geneLocation type="plasmid" evidence="2">
    <name>unnamed</name>
</geneLocation>
<gene>
    <name evidence="2" type="ORF">BHY_1243</name>
</gene>
<evidence type="ECO:0000259" key="1">
    <source>
        <dbReference type="Pfam" id="PF25672"/>
    </source>
</evidence>
<sequence>MSNLISQEANMKKSILTVCMFILLCLLSCDINALNDLLGKAREKFLDGNKNNKDLHYIQGNQDIQEEQGEIVNGLEERERIQQDIEVEPVAPVNVGISVSQQGYPYYIQEEKIEIKEEDLIPNTKEEKEAEAEIEKVKSVLSGSKFDQLIEDVRKLKDKYRQVEGDLYNAINKLRDKVSLLEVSFRKNRIQERSKIRALTQLQNRLNGERSNLDMLMTQVDSGLNERISAKCLFEEAQKTLKEAITKRLESESRVGCSFRRVNGNLPGQLSRKARSEAESSLNLLESSSMRIIETVGVMKGIENLIKEATFSLANLVR</sequence>
<dbReference type="InterPro" id="IPR057717">
    <property type="entry name" value="BBH37-like_helical"/>
</dbReference>
<dbReference type="EMBL" id="CP004160">
    <property type="protein sequence ID" value="AHH04194.1"/>
    <property type="molecule type" value="Genomic_DNA"/>
</dbReference>
<dbReference type="NCBIfam" id="NF033721">
    <property type="entry name" value="P12_lipo"/>
    <property type="match status" value="1"/>
</dbReference>
<dbReference type="InterPro" id="IPR058057">
    <property type="entry name" value="BBH37-like"/>
</dbReference>
<accession>W5SAR8</accession>
<dbReference type="Pfam" id="PF25672">
    <property type="entry name" value="BBH37"/>
    <property type="match status" value="1"/>
</dbReference>
<proteinExistence type="predicted"/>
<keyword evidence="2" id="KW-0614">Plasmid</keyword>
<dbReference type="AlphaFoldDB" id="W5SAR8"/>
<dbReference type="HOGENOM" id="CLU_077087_0_0_12"/>
<evidence type="ECO:0000313" key="2">
    <source>
        <dbReference type="EMBL" id="AHH04194.1"/>
    </source>
</evidence>
<reference evidence="2" key="1">
    <citation type="submission" date="2013-02" db="EMBL/GenBank/DDBJ databases">
        <title>Comparative genomics of Borrelia species.</title>
        <authorList>
            <person name="Schwan T.G."/>
            <person name="Raffel S.J."/>
            <person name="Porcella S.F."/>
        </authorList>
    </citation>
    <scope>NUCLEOTIDE SEQUENCE</scope>
    <source>
        <strain evidence="2">YOR</strain>
        <plasmid evidence="2">unnamed</plasmid>
    </source>
</reference>
<feature type="domain" description="BBH37-like helical" evidence="1">
    <location>
        <begin position="119"/>
        <end position="313"/>
    </location>
</feature>
<name>W5SAR8_9SPIR</name>
<organism evidence="2">
    <name type="scientific">Borrelia nietonii YOR</name>
    <dbReference type="NCBI Taxonomy" id="1293576"/>
    <lineage>
        <taxon>Bacteria</taxon>
        <taxon>Pseudomonadati</taxon>
        <taxon>Spirochaetota</taxon>
        <taxon>Spirochaetia</taxon>
        <taxon>Spirochaetales</taxon>
        <taxon>Borreliaceae</taxon>
        <taxon>Borrelia</taxon>
        <taxon>Borrelia nietonii</taxon>
    </lineage>
</organism>